<keyword evidence="1" id="KW-0472">Membrane</keyword>
<dbReference type="AlphaFoldDB" id="A0A931ARK0"/>
<dbReference type="InterPro" id="IPR046806">
    <property type="entry name" value="MrpA_C/MbhE"/>
</dbReference>
<accession>A0A931ARK0</accession>
<feature type="transmembrane region" description="Helical" evidence="1">
    <location>
        <begin position="68"/>
        <end position="87"/>
    </location>
</feature>
<evidence type="ECO:0000313" key="3">
    <source>
        <dbReference type="EMBL" id="MBF8437662.1"/>
    </source>
</evidence>
<evidence type="ECO:0000256" key="1">
    <source>
        <dbReference type="SAM" id="Phobius"/>
    </source>
</evidence>
<dbReference type="EMBL" id="JADPIE010000006">
    <property type="protein sequence ID" value="MBF8437662.1"/>
    <property type="molecule type" value="Genomic_DNA"/>
</dbReference>
<gene>
    <name evidence="3" type="ORF">I0Q91_11250</name>
</gene>
<keyword evidence="4" id="KW-1185">Reference proteome</keyword>
<dbReference type="RefSeq" id="WP_270454659.1">
    <property type="nucleotide sequence ID" value="NZ_JADPIE010000006.1"/>
</dbReference>
<dbReference type="Pfam" id="PF20501">
    <property type="entry name" value="MbhE"/>
    <property type="match status" value="1"/>
</dbReference>
<proteinExistence type="predicted"/>
<evidence type="ECO:0000313" key="4">
    <source>
        <dbReference type="Proteomes" id="UP000621436"/>
    </source>
</evidence>
<name>A0A931ARK0_9FIRM</name>
<feature type="domain" description="MrpA C-terminal/MbhE" evidence="2">
    <location>
        <begin position="11"/>
        <end position="86"/>
    </location>
</feature>
<protein>
    <recommendedName>
        <fullName evidence="2">MrpA C-terminal/MbhE domain-containing protein</fullName>
    </recommendedName>
</protein>
<reference evidence="3" key="1">
    <citation type="submission" date="2020-11" db="EMBL/GenBank/DDBJ databases">
        <title>Halonatronomonas betainensis gen. nov., sp. nov. a novel haloalkaliphilic representative of the family Halanaerobiacae capable of betaine degradation.</title>
        <authorList>
            <person name="Boltyanskaya Y."/>
            <person name="Kevbrin V."/>
            <person name="Detkova E."/>
            <person name="Grouzdev D.S."/>
            <person name="Koziaeva V."/>
            <person name="Zhilina T."/>
        </authorList>
    </citation>
    <scope>NUCLEOTIDE SEQUENCE</scope>
    <source>
        <strain evidence="3">Z-7014</strain>
    </source>
</reference>
<dbReference type="Proteomes" id="UP000621436">
    <property type="component" value="Unassembled WGS sequence"/>
</dbReference>
<keyword evidence="1" id="KW-0812">Transmembrane</keyword>
<sequence length="100" mass="10862">MKHLIAIVLLVTLGFGIYSVVMDMPTFGDPDNPGNKLSQTEIVNRAVEETGSQNVVSSIITDYRAFDTLLETTVLFAAIAGIFATLIDNNRESGDVKDEI</sequence>
<comment type="caution">
    <text evidence="3">The sequence shown here is derived from an EMBL/GenBank/DDBJ whole genome shotgun (WGS) entry which is preliminary data.</text>
</comment>
<keyword evidence="1" id="KW-1133">Transmembrane helix</keyword>
<evidence type="ECO:0000259" key="2">
    <source>
        <dbReference type="Pfam" id="PF20501"/>
    </source>
</evidence>
<organism evidence="3 4">
    <name type="scientific">Halonatronomonas betaini</name>
    <dbReference type="NCBI Taxonomy" id="2778430"/>
    <lineage>
        <taxon>Bacteria</taxon>
        <taxon>Bacillati</taxon>
        <taxon>Bacillota</taxon>
        <taxon>Clostridia</taxon>
        <taxon>Halanaerobiales</taxon>
        <taxon>Halarsenatibacteraceae</taxon>
        <taxon>Halonatronomonas</taxon>
    </lineage>
</organism>